<protein>
    <submittedName>
        <fullName evidence="2">RHTO0S02e11914g1_1</fullName>
    </submittedName>
</protein>
<evidence type="ECO:0000313" key="2">
    <source>
        <dbReference type="EMBL" id="CDR37198.1"/>
    </source>
</evidence>
<dbReference type="AlphaFoldDB" id="A0A061AI05"/>
<feature type="compositionally biased region" description="Basic and acidic residues" evidence="1">
    <location>
        <begin position="1118"/>
        <end position="1128"/>
    </location>
</feature>
<feature type="compositionally biased region" description="Low complexity" evidence="1">
    <location>
        <begin position="1168"/>
        <end position="1187"/>
    </location>
</feature>
<organism evidence="2">
    <name type="scientific">Rhodotorula toruloides</name>
    <name type="common">Yeast</name>
    <name type="synonym">Rhodosporidium toruloides</name>
    <dbReference type="NCBI Taxonomy" id="5286"/>
    <lineage>
        <taxon>Eukaryota</taxon>
        <taxon>Fungi</taxon>
        <taxon>Dikarya</taxon>
        <taxon>Basidiomycota</taxon>
        <taxon>Pucciniomycotina</taxon>
        <taxon>Microbotryomycetes</taxon>
        <taxon>Sporidiobolales</taxon>
        <taxon>Sporidiobolaceae</taxon>
        <taxon>Rhodotorula</taxon>
    </lineage>
</organism>
<evidence type="ECO:0000256" key="1">
    <source>
        <dbReference type="SAM" id="MobiDB-lite"/>
    </source>
</evidence>
<accession>A0A061AI05</accession>
<gene>
    <name evidence="2" type="ORF">RHTO0S_02e11914g</name>
</gene>
<feature type="region of interest" description="Disordered" evidence="1">
    <location>
        <begin position="1083"/>
        <end position="1209"/>
    </location>
</feature>
<proteinExistence type="predicted"/>
<dbReference type="EMBL" id="LK052937">
    <property type="protein sequence ID" value="CDR37198.1"/>
    <property type="molecule type" value="Genomic_DNA"/>
</dbReference>
<reference evidence="2" key="1">
    <citation type="journal article" date="2014" name="Genome Announc.">
        <title>Draft genome sequence of Rhodosporidium toruloides CECT1137, an oleaginous yeast of biotechnological interest.</title>
        <authorList>
            <person name="Morin N."/>
            <person name="Calcas X."/>
            <person name="Devillers H."/>
            <person name="Durrens P."/>
            <person name="Sherman D.J."/>
            <person name="Nicaud J.-M."/>
            <person name="Neuveglise C."/>
        </authorList>
    </citation>
    <scope>NUCLEOTIDE SEQUENCE</scope>
    <source>
        <strain evidence="2">CECT1137</strain>
    </source>
</reference>
<name>A0A061AI05_RHOTO</name>
<feature type="region of interest" description="Disordered" evidence="1">
    <location>
        <begin position="550"/>
        <end position="571"/>
    </location>
</feature>
<sequence>MGAGHYLEAGVQSAQACYSVSSELFGRSRAIVETPSLIFGNIVTMTEANGLKYALGKAIEFGTYFDTVRLIVEGSCKYQKADTRTKQAQARLNKDIPLEAKSKEYRIYKMLGQVLEQLEPDVPREERKYLVYHGRGEGEHTAYLAYDIALQEGYGHSKISVLTSMNTDKARKRAVEEGFALQSSPLRTADQLLRRAVDLDEARTEQHVEIVRPEETNEAIEPPKAAFLFARDGDVLNGPCHEFYSLFKPLDDGQILIKAIDSNKARDHAVATIRRDFKKHLSRWQASARSRSSDARSLFERLILSPELDNIPNERFEEAFAFSEAATTDQRPMWASGIGGFKAAQYYLVSDGDIEKVHELILQHQPEYPDLDALSRSVIAYTAYLGLPASAADARHEQRDPDTGLSTLQYGYYVSPRNANRRLLLRVLDQRKVPGSGLSPERLWAAAVADGLVPVHGFSVTSRGTENLALRQTQLGTGKPGTPFGLPFSSDLITSDDYLAIGCDASKHEISLDDLPALVNESYRLERRAEAREEAIAVREREEIAAEIRQQEEEDAAADSAAGHSTESPAQDRITAVHRAKAGRHHAEGILQYKQLAETLLSRILAQRASASPPPIDVSVVGVYYQITSGDDIVASRLSRLPDSASVLRRIRSMSDDVFTTYGIDLDTLASELGDVDEHISAAIRRVAQGLAEMCQYPVLGPIFKRALELVDGGGFLLEQTLSDWILRTDFYVWPLPFFVRRAREHADKLKQPPLPSTSSSTEESSSIISSADLPIWRPRKNRGMHELVAGQRRQASEALPEAADAWLSDPRNLDKLRVYYTTSIRAKDMSGRLRCDAVTRLIECGLVDSESWYKSPPELVIEEEKAQKALEWTHNLEPGQRLNQSVIKEQRAKLGLAPTIIINHVLQPMLAIAQDFFDTVYRETRPDDEPDKTAFLGGAVESTLTVENSRNVEIVWWRSYWNPEVTLQEWRVDIAAKKLQEVDEDAEELVEELRSMPHDTPVYLAKLKEWYHVLKLPKLVDSNTVEVRWRAIEARLLEYLADGAPVPSDKYERSKMLGGSLEMTMMGKRALASWCKLGETITPRKGENQSTIKGKRSVEQTPLRRSARTSQSNLAPEKSEEKGKSKELATSTSDADADEASSYRQPPTSSDRPPKRAKTTHAVSFNDSDIGPSASSSNSSPYNSAIKANPVITDDEMVERDSGYGSPR</sequence>